<evidence type="ECO:0000313" key="2">
    <source>
        <dbReference type="Ensembl" id="ENSEEEP00000013905.2"/>
    </source>
</evidence>
<dbReference type="Gene3D" id="1.20.1070.10">
    <property type="entry name" value="Rhodopsin 7-helix transmembrane proteins"/>
    <property type="match status" value="1"/>
</dbReference>
<accession>A0A4W4EP46</accession>
<reference evidence="2" key="3">
    <citation type="submission" date="2020-05" db="EMBL/GenBank/DDBJ databases">
        <title>Electrophorus electricus (electric eel) genome, fEleEle1, primary haplotype.</title>
        <authorList>
            <person name="Myers G."/>
            <person name="Meyer A."/>
            <person name="Fedrigo O."/>
            <person name="Formenti G."/>
            <person name="Rhie A."/>
            <person name="Tracey A."/>
            <person name="Sims Y."/>
            <person name="Jarvis E.D."/>
        </authorList>
    </citation>
    <scope>NUCLEOTIDE SEQUENCE [LARGE SCALE GENOMIC DNA]</scope>
</reference>
<feature type="transmembrane region" description="Helical" evidence="1">
    <location>
        <begin position="99"/>
        <end position="118"/>
    </location>
</feature>
<dbReference type="Ensembl" id="ENSEEET00000014076.2">
    <property type="protein sequence ID" value="ENSEEEP00000013905.2"/>
    <property type="gene ID" value="ENSEEEG00000006909.2"/>
</dbReference>
<organism evidence="2 3">
    <name type="scientific">Electrophorus electricus</name>
    <name type="common">Electric eel</name>
    <name type="synonym">Gymnotus electricus</name>
    <dbReference type="NCBI Taxonomy" id="8005"/>
    <lineage>
        <taxon>Eukaryota</taxon>
        <taxon>Metazoa</taxon>
        <taxon>Chordata</taxon>
        <taxon>Craniata</taxon>
        <taxon>Vertebrata</taxon>
        <taxon>Euteleostomi</taxon>
        <taxon>Actinopterygii</taxon>
        <taxon>Neopterygii</taxon>
        <taxon>Teleostei</taxon>
        <taxon>Ostariophysi</taxon>
        <taxon>Gymnotiformes</taxon>
        <taxon>Gymnotoidei</taxon>
        <taxon>Gymnotidae</taxon>
        <taxon>Electrophorus</taxon>
    </lineage>
</organism>
<keyword evidence="1" id="KW-0472">Membrane</keyword>
<dbReference type="STRING" id="8005.ENSEEEP00000013905"/>
<keyword evidence="1" id="KW-0812">Transmembrane</keyword>
<reference evidence="2" key="4">
    <citation type="submission" date="2025-08" db="UniProtKB">
        <authorList>
            <consortium name="Ensembl"/>
        </authorList>
    </citation>
    <scope>IDENTIFICATION</scope>
</reference>
<keyword evidence="3" id="KW-1185">Reference proteome</keyword>
<name>A0A4W4EP46_ELEEL</name>
<proteinExistence type="predicted"/>
<protein>
    <recommendedName>
        <fullName evidence="4">G-protein coupled receptors family 1 profile domain-containing protein</fullName>
    </recommendedName>
</protein>
<dbReference type="SUPFAM" id="SSF81321">
    <property type="entry name" value="Family A G protein-coupled receptor-like"/>
    <property type="match status" value="1"/>
</dbReference>
<dbReference type="Proteomes" id="UP000314983">
    <property type="component" value="Chromosome 7"/>
</dbReference>
<reference evidence="3" key="1">
    <citation type="journal article" date="2014" name="Science">
        <title>Nonhuman genetics. Genomic basis for the convergent evolution of electric organs.</title>
        <authorList>
            <person name="Gallant J.R."/>
            <person name="Traeger L.L."/>
            <person name="Volkening J.D."/>
            <person name="Moffett H."/>
            <person name="Chen P.H."/>
            <person name="Novina C.D."/>
            <person name="Phillips G.N.Jr."/>
            <person name="Anand R."/>
            <person name="Wells G.B."/>
            <person name="Pinch M."/>
            <person name="Guth R."/>
            <person name="Unguez G.A."/>
            <person name="Albert J.S."/>
            <person name="Zakon H.H."/>
            <person name="Samanta M.P."/>
            <person name="Sussman M.R."/>
        </authorList>
    </citation>
    <scope>NUCLEOTIDE SEQUENCE [LARGE SCALE GENOMIC DNA]</scope>
</reference>
<evidence type="ECO:0000256" key="1">
    <source>
        <dbReference type="SAM" id="Phobius"/>
    </source>
</evidence>
<evidence type="ECO:0008006" key="4">
    <source>
        <dbReference type="Google" id="ProtNLM"/>
    </source>
</evidence>
<keyword evidence="1" id="KW-1133">Transmembrane helix</keyword>
<sequence>LNISISNLLVCVVGTGCLWYGFAILYCMASLISLAMLPHERCRTMMGLAEKDATNYRKVAVAVAFSWSGLCPFLRVELLQSRGPWHRLFSRLDGQTKNIYIICLFIHLCLCSSSLPLTRPIDKLLCVHRHHLSKVSSMNQSEGRQRHHPVLLMVDFVVVCWLSYGVMAQLATFGTSTIIHPVIFIFMSRQVSASAGALHVCRFQRRSQLFMSASVRRACCDDVI</sequence>
<evidence type="ECO:0000313" key="3">
    <source>
        <dbReference type="Proteomes" id="UP000314983"/>
    </source>
</evidence>
<reference evidence="3" key="2">
    <citation type="journal article" date="2017" name="Sci. Adv.">
        <title>A tail of two voltages: Proteomic comparison of the three electric organs of the electric eel.</title>
        <authorList>
            <person name="Traeger L.L."/>
            <person name="Sabat G."/>
            <person name="Barrett-Wilt G.A."/>
            <person name="Wells G.B."/>
            <person name="Sussman M.R."/>
        </authorList>
    </citation>
    <scope>NUCLEOTIDE SEQUENCE [LARGE SCALE GENOMIC DNA]</scope>
</reference>
<feature type="transmembrane region" description="Helical" evidence="1">
    <location>
        <begin position="18"/>
        <end position="38"/>
    </location>
</feature>
<dbReference type="AlphaFoldDB" id="A0A4W4EP46"/>
<reference evidence="2" key="5">
    <citation type="submission" date="2025-09" db="UniProtKB">
        <authorList>
            <consortium name="Ensembl"/>
        </authorList>
    </citation>
    <scope>IDENTIFICATION</scope>
</reference>